<name>A0AAD3HN90_9CHLO</name>
<organism evidence="1 2">
    <name type="scientific">Astrephomene gubernaculifera</name>
    <dbReference type="NCBI Taxonomy" id="47775"/>
    <lineage>
        <taxon>Eukaryota</taxon>
        <taxon>Viridiplantae</taxon>
        <taxon>Chlorophyta</taxon>
        <taxon>core chlorophytes</taxon>
        <taxon>Chlorophyceae</taxon>
        <taxon>CS clade</taxon>
        <taxon>Chlamydomonadales</taxon>
        <taxon>Astrephomenaceae</taxon>
        <taxon>Astrephomene</taxon>
    </lineage>
</organism>
<feature type="non-terminal residue" evidence="1">
    <location>
        <position position="114"/>
    </location>
</feature>
<feature type="non-terminal residue" evidence="1">
    <location>
        <position position="1"/>
    </location>
</feature>
<proteinExistence type="predicted"/>
<dbReference type="EMBL" id="BMAR01000014">
    <property type="protein sequence ID" value="GFR46565.1"/>
    <property type="molecule type" value="Genomic_DNA"/>
</dbReference>
<sequence length="114" mass="12246">HCDRLAFPVKLSLRKASGVGEDSTILALMEPLPPAKNRASLWVAPNGSIVACDPQFVAKFGWKATEVNGISITTLISTHTKEQLVAEATAVLAEMGDAFVCDEEEDEDDEDGDE</sequence>
<evidence type="ECO:0000313" key="2">
    <source>
        <dbReference type="Proteomes" id="UP001054857"/>
    </source>
</evidence>
<accession>A0AAD3HN90</accession>
<evidence type="ECO:0000313" key="1">
    <source>
        <dbReference type="EMBL" id="GFR46565.1"/>
    </source>
</evidence>
<comment type="caution">
    <text evidence="1">The sequence shown here is derived from an EMBL/GenBank/DDBJ whole genome shotgun (WGS) entry which is preliminary data.</text>
</comment>
<protein>
    <submittedName>
        <fullName evidence="1">Uncharacterized protein</fullName>
    </submittedName>
</protein>
<dbReference type="Proteomes" id="UP001054857">
    <property type="component" value="Unassembled WGS sequence"/>
</dbReference>
<gene>
    <name evidence="1" type="ORF">Agub_g8157</name>
</gene>
<dbReference type="AlphaFoldDB" id="A0AAD3HN90"/>
<keyword evidence="2" id="KW-1185">Reference proteome</keyword>
<reference evidence="1 2" key="1">
    <citation type="journal article" date="2021" name="Sci. Rep.">
        <title>Genome sequencing of the multicellular alga Astrephomene provides insights into convergent evolution of germ-soma differentiation.</title>
        <authorList>
            <person name="Yamashita S."/>
            <person name="Yamamoto K."/>
            <person name="Matsuzaki R."/>
            <person name="Suzuki S."/>
            <person name="Yamaguchi H."/>
            <person name="Hirooka S."/>
            <person name="Minakuchi Y."/>
            <person name="Miyagishima S."/>
            <person name="Kawachi M."/>
            <person name="Toyoda A."/>
            <person name="Nozaki H."/>
        </authorList>
    </citation>
    <scope>NUCLEOTIDE SEQUENCE [LARGE SCALE GENOMIC DNA]</scope>
    <source>
        <strain evidence="1 2">NIES-4017</strain>
    </source>
</reference>